<dbReference type="RefSeq" id="WP_208503145.1">
    <property type="nucleotide sequence ID" value="NZ_JAGFOA010000003.1"/>
</dbReference>
<dbReference type="EMBL" id="JAGFOA010000003">
    <property type="protein sequence ID" value="MBO3663748.1"/>
    <property type="molecule type" value="Genomic_DNA"/>
</dbReference>
<feature type="transmembrane region" description="Helical" evidence="1">
    <location>
        <begin position="109"/>
        <end position="128"/>
    </location>
</feature>
<feature type="transmembrane region" description="Helical" evidence="1">
    <location>
        <begin position="54"/>
        <end position="74"/>
    </location>
</feature>
<feature type="transmembrane region" description="Helical" evidence="1">
    <location>
        <begin position="27"/>
        <end position="48"/>
    </location>
</feature>
<evidence type="ECO:0000256" key="1">
    <source>
        <dbReference type="SAM" id="Phobius"/>
    </source>
</evidence>
<feature type="transmembrane region" description="Helical" evidence="1">
    <location>
        <begin position="86"/>
        <end position="103"/>
    </location>
</feature>
<keyword evidence="3" id="KW-1185">Reference proteome</keyword>
<evidence type="ECO:0000313" key="3">
    <source>
        <dbReference type="Proteomes" id="UP000680132"/>
    </source>
</evidence>
<proteinExistence type="predicted"/>
<comment type="caution">
    <text evidence="2">The sequence shown here is derived from an EMBL/GenBank/DDBJ whole genome shotgun (WGS) entry which is preliminary data.</text>
</comment>
<keyword evidence="1" id="KW-1133">Transmembrane helix</keyword>
<evidence type="ECO:0000313" key="2">
    <source>
        <dbReference type="EMBL" id="MBO3663748.1"/>
    </source>
</evidence>
<dbReference type="Proteomes" id="UP000680132">
    <property type="component" value="Unassembled WGS sequence"/>
</dbReference>
<keyword evidence="1" id="KW-0812">Transmembrane</keyword>
<keyword evidence="1" id="KW-0472">Membrane</keyword>
<protein>
    <submittedName>
        <fullName evidence="2">Uncharacterized protein</fullName>
    </submittedName>
</protein>
<dbReference type="AlphaFoldDB" id="A0A939TN13"/>
<gene>
    <name evidence="2" type="ORF">J5V96_09490</name>
</gene>
<accession>A0A939TN13</accession>
<reference evidence="2" key="1">
    <citation type="submission" date="2021-03" db="EMBL/GenBank/DDBJ databases">
        <title>Microbacterium sp. nov., a novel actinobacterium isolated from cow dung.</title>
        <authorList>
            <person name="Zhang L."/>
        </authorList>
    </citation>
    <scope>NUCLEOTIDE SEQUENCE</scope>
    <source>
        <strain evidence="2">NEAU-LLB</strain>
    </source>
</reference>
<sequence length="142" mass="14809">MSVERIREHAEEGLSGGAVCAGLMYKYLGLAAYGAWAMIVEIPTFTIVAGASFAFAWAAAVTALALLAAAAVARTWTTGRYRFEQLATWLLIMVFLGYSGALLGRGGGAAPLAAIPAILVGFPAIRVFSLARRRKGSQDAAG</sequence>
<organism evidence="2 3">
    <name type="scientific">Microbacterium stercoris</name>
    <dbReference type="NCBI Taxonomy" id="2820289"/>
    <lineage>
        <taxon>Bacteria</taxon>
        <taxon>Bacillati</taxon>
        <taxon>Actinomycetota</taxon>
        <taxon>Actinomycetes</taxon>
        <taxon>Micrococcales</taxon>
        <taxon>Microbacteriaceae</taxon>
        <taxon>Microbacterium</taxon>
    </lineage>
</organism>
<name>A0A939TN13_9MICO</name>